<dbReference type="STRING" id="888268.A0A1E5VPU9"/>
<evidence type="ECO:0000313" key="3">
    <source>
        <dbReference type="Proteomes" id="UP000095767"/>
    </source>
</evidence>
<gene>
    <name evidence="2" type="ORF">BAE44_0011854</name>
</gene>
<comment type="caution">
    <text evidence="2">The sequence shown here is derived from an EMBL/GenBank/DDBJ whole genome shotgun (WGS) entry which is preliminary data.</text>
</comment>
<dbReference type="EMBL" id="LWDX02033179">
    <property type="protein sequence ID" value="OEL27127.1"/>
    <property type="molecule type" value="Genomic_DNA"/>
</dbReference>
<name>A0A1E5VPU9_9POAL</name>
<dbReference type="Pfam" id="PF22936">
    <property type="entry name" value="Pol_BBD"/>
    <property type="match status" value="1"/>
</dbReference>
<sequence>LDEADWYHELDESYEYGEVVEYLTACKVHVLHRDLEPLNILLDENCDAKISDFGISKAFGEGDDTHVPRVRAVGMKEYRDPLFIPEELLTPWSNMYRLKGALKKMGTLFTKGKARRGIAGAIEDIKKKQLQEVADRFVARYKVDEIVAKPAPKSSIDPRLEAMHKVVKQLIGTDKSMGELISMLTPSQEGDDVSDNKIMKMVPIVGFGGLSKATLAKASYDHPCQSIHVPRISADSGLCYEWILASNKFLGPGSCRPGHAIEAVVAKTSATWAVATAAPHHATGNPTLLSGFVTKYDDDQFVHAVDGVPMPVRARGAVVTDAIVIPDVWFVPGLTANLVSVSQLAELDYSVGFGSRECCIRSAAGGTIVGKAHLREGGVYVLDFLKVSLAI</sequence>
<dbReference type="Gene3D" id="1.10.510.10">
    <property type="entry name" value="Transferase(Phosphotransferase) domain 1"/>
    <property type="match status" value="1"/>
</dbReference>
<reference evidence="2 3" key="1">
    <citation type="submission" date="2016-09" db="EMBL/GenBank/DDBJ databases">
        <title>The draft genome of Dichanthelium oligosanthes: A C3 panicoid grass species.</title>
        <authorList>
            <person name="Studer A.J."/>
            <person name="Schnable J.C."/>
            <person name="Brutnell T.P."/>
        </authorList>
    </citation>
    <scope>NUCLEOTIDE SEQUENCE [LARGE SCALE GENOMIC DNA]</scope>
    <source>
        <strain evidence="3">cv. Kellogg 1175</strain>
        <tissue evidence="2">Leaf</tissue>
    </source>
</reference>
<dbReference type="PANTHER" id="PTHR19338">
    <property type="entry name" value="TRANSLOCASE OF INNER MITOCHONDRIAL MEMBRANE 13 HOMOLOG"/>
    <property type="match status" value="1"/>
</dbReference>
<dbReference type="PANTHER" id="PTHR19338:SF67">
    <property type="entry name" value="AAA+ ATPASE DOMAIN-CONTAINING PROTEIN"/>
    <property type="match status" value="1"/>
</dbReference>
<dbReference type="InterPro" id="IPR011009">
    <property type="entry name" value="Kinase-like_dom_sf"/>
</dbReference>
<dbReference type="Pfam" id="PF00069">
    <property type="entry name" value="Pkinase"/>
    <property type="match status" value="1"/>
</dbReference>
<dbReference type="GO" id="GO:0004672">
    <property type="term" value="F:protein kinase activity"/>
    <property type="evidence" value="ECO:0007669"/>
    <property type="project" value="InterPro"/>
</dbReference>
<dbReference type="PROSITE" id="PS50011">
    <property type="entry name" value="PROTEIN_KINASE_DOM"/>
    <property type="match status" value="1"/>
</dbReference>
<evidence type="ECO:0000313" key="2">
    <source>
        <dbReference type="EMBL" id="OEL27127.1"/>
    </source>
</evidence>
<feature type="non-terminal residue" evidence="2">
    <location>
        <position position="1"/>
    </location>
</feature>
<organism evidence="2 3">
    <name type="scientific">Dichanthelium oligosanthes</name>
    <dbReference type="NCBI Taxonomy" id="888268"/>
    <lineage>
        <taxon>Eukaryota</taxon>
        <taxon>Viridiplantae</taxon>
        <taxon>Streptophyta</taxon>
        <taxon>Embryophyta</taxon>
        <taxon>Tracheophyta</taxon>
        <taxon>Spermatophyta</taxon>
        <taxon>Magnoliopsida</taxon>
        <taxon>Liliopsida</taxon>
        <taxon>Poales</taxon>
        <taxon>Poaceae</taxon>
        <taxon>PACMAD clade</taxon>
        <taxon>Panicoideae</taxon>
        <taxon>Panicodae</taxon>
        <taxon>Paniceae</taxon>
        <taxon>Dichantheliinae</taxon>
        <taxon>Dichanthelium</taxon>
    </lineage>
</organism>
<evidence type="ECO:0000259" key="1">
    <source>
        <dbReference type="PROSITE" id="PS50011"/>
    </source>
</evidence>
<dbReference type="AlphaFoldDB" id="A0A1E5VPU9"/>
<keyword evidence="3" id="KW-1185">Reference proteome</keyword>
<protein>
    <recommendedName>
        <fullName evidence="1">Protein kinase domain-containing protein</fullName>
    </recommendedName>
</protein>
<feature type="domain" description="Protein kinase" evidence="1">
    <location>
        <begin position="1"/>
        <end position="205"/>
    </location>
</feature>
<dbReference type="OrthoDB" id="690436at2759"/>
<accession>A0A1E5VPU9</accession>
<dbReference type="InterPro" id="IPR000719">
    <property type="entry name" value="Prot_kinase_dom"/>
</dbReference>
<dbReference type="Proteomes" id="UP000095767">
    <property type="component" value="Unassembled WGS sequence"/>
</dbReference>
<dbReference type="SUPFAM" id="SSF56112">
    <property type="entry name" value="Protein kinase-like (PK-like)"/>
    <property type="match status" value="1"/>
</dbReference>
<dbReference type="InterPro" id="IPR054722">
    <property type="entry name" value="PolX-like_BBD"/>
</dbReference>
<dbReference type="GO" id="GO:0005524">
    <property type="term" value="F:ATP binding"/>
    <property type="evidence" value="ECO:0007669"/>
    <property type="project" value="InterPro"/>
</dbReference>
<proteinExistence type="predicted"/>